<name>A0ABW3SZP6_9CAUL</name>
<dbReference type="InterPro" id="IPR016181">
    <property type="entry name" value="Acyl_CoA_acyltransferase"/>
</dbReference>
<comment type="caution">
    <text evidence="2">The sequence shown here is derived from an EMBL/GenBank/DDBJ whole genome shotgun (WGS) entry which is preliminary data.</text>
</comment>
<dbReference type="SUPFAM" id="SSF55729">
    <property type="entry name" value="Acyl-CoA N-acyltransferases (Nat)"/>
    <property type="match status" value="1"/>
</dbReference>
<dbReference type="InterPro" id="IPR000182">
    <property type="entry name" value="GNAT_dom"/>
</dbReference>
<dbReference type="Gene3D" id="3.40.630.30">
    <property type="match status" value="1"/>
</dbReference>
<evidence type="ECO:0000259" key="1">
    <source>
        <dbReference type="PROSITE" id="PS51186"/>
    </source>
</evidence>
<feature type="domain" description="N-acetyltransferase" evidence="1">
    <location>
        <begin position="5"/>
        <end position="169"/>
    </location>
</feature>
<accession>A0ABW3SZP6</accession>
<dbReference type="RefSeq" id="WP_377352952.1">
    <property type="nucleotide sequence ID" value="NZ_JBHTLQ010000009.1"/>
</dbReference>
<evidence type="ECO:0000313" key="2">
    <source>
        <dbReference type="EMBL" id="MFD1190110.1"/>
    </source>
</evidence>
<evidence type="ECO:0000313" key="3">
    <source>
        <dbReference type="Proteomes" id="UP001597216"/>
    </source>
</evidence>
<proteinExistence type="predicted"/>
<dbReference type="Pfam" id="PF00583">
    <property type="entry name" value="Acetyltransf_1"/>
    <property type="match status" value="1"/>
</dbReference>
<keyword evidence="3" id="KW-1185">Reference proteome</keyword>
<sequence length="169" mass="19039">MLSLDIARPEERPILENLFQLYIHDFSEQWAGRDDGELGDDGRFEDYPHLASYWRDEDRVPLLIRVNGHLAGFALLNSFSHAGVPLDRAMAEFFVVRKHRRAGVGLAAAQTIFRRWPGRWEAAVARTNGAALAFWRKAVATCPGVSEIREVDVADEVWHGPVLLFSVGV</sequence>
<dbReference type="EMBL" id="JBHTLQ010000009">
    <property type="protein sequence ID" value="MFD1190110.1"/>
    <property type="molecule type" value="Genomic_DNA"/>
</dbReference>
<dbReference type="Proteomes" id="UP001597216">
    <property type="component" value="Unassembled WGS sequence"/>
</dbReference>
<reference evidence="3" key="1">
    <citation type="journal article" date="2019" name="Int. J. Syst. Evol. Microbiol.">
        <title>The Global Catalogue of Microorganisms (GCM) 10K type strain sequencing project: providing services to taxonomists for standard genome sequencing and annotation.</title>
        <authorList>
            <consortium name="The Broad Institute Genomics Platform"/>
            <consortium name="The Broad Institute Genome Sequencing Center for Infectious Disease"/>
            <person name="Wu L."/>
            <person name="Ma J."/>
        </authorList>
    </citation>
    <scope>NUCLEOTIDE SEQUENCE [LARGE SCALE GENOMIC DNA]</scope>
    <source>
        <strain evidence="3">CCUG 55074</strain>
    </source>
</reference>
<organism evidence="2 3">
    <name type="scientific">Phenylobacterium conjunctum</name>
    <dbReference type="NCBI Taxonomy" id="1298959"/>
    <lineage>
        <taxon>Bacteria</taxon>
        <taxon>Pseudomonadati</taxon>
        <taxon>Pseudomonadota</taxon>
        <taxon>Alphaproteobacteria</taxon>
        <taxon>Caulobacterales</taxon>
        <taxon>Caulobacteraceae</taxon>
        <taxon>Phenylobacterium</taxon>
    </lineage>
</organism>
<dbReference type="PROSITE" id="PS51186">
    <property type="entry name" value="GNAT"/>
    <property type="match status" value="1"/>
</dbReference>
<gene>
    <name evidence="2" type="ORF">ACFQ27_05910</name>
</gene>
<protein>
    <submittedName>
        <fullName evidence="2">GNAT family N-acetyltransferase</fullName>
    </submittedName>
</protein>